<dbReference type="AlphaFoldDB" id="A0A553RA75"/>
<reference evidence="2 3" key="1">
    <citation type="journal article" date="2019" name="Sci. Data">
        <title>Hybrid genome assembly and annotation of Danionella translucida.</title>
        <authorList>
            <person name="Kadobianskyi M."/>
            <person name="Schulze L."/>
            <person name="Schuelke M."/>
            <person name="Judkewitz B."/>
        </authorList>
    </citation>
    <scope>NUCLEOTIDE SEQUENCE [LARGE SCALE GENOMIC DNA]</scope>
    <source>
        <strain evidence="2 3">Bolton</strain>
    </source>
</reference>
<feature type="compositionally biased region" description="Gly residues" evidence="1">
    <location>
        <begin position="44"/>
        <end position="70"/>
    </location>
</feature>
<feature type="region of interest" description="Disordered" evidence="1">
    <location>
        <begin position="92"/>
        <end position="191"/>
    </location>
</feature>
<sequence>MYVFYNYCNITCTHLGTPGGARLGRDGTWGGGPPKGSGEAPGLEGTGGTPTNGGPGAVRPPGRGGPGGARRCGVGLDIGDLSVTDQISDCITQALPRGRRSPPPPLTHHSLASHTDTQKNQEGKAGKMEVFRGHPNNFKVEPGSRGSQEEKTIYKEAPDPKAVNELEHQRAPSDNARATRQKVPVEKSKKQ</sequence>
<evidence type="ECO:0000313" key="2">
    <source>
        <dbReference type="EMBL" id="TRY99081.1"/>
    </source>
</evidence>
<proteinExistence type="predicted"/>
<feature type="compositionally biased region" description="Basic and acidic residues" evidence="1">
    <location>
        <begin position="147"/>
        <end position="171"/>
    </location>
</feature>
<dbReference type="EMBL" id="SRMA01025109">
    <property type="protein sequence ID" value="TRY99081.1"/>
    <property type="molecule type" value="Genomic_DNA"/>
</dbReference>
<accession>A0A553RA75</accession>
<protein>
    <submittedName>
        <fullName evidence="2">Uncharacterized protein</fullName>
    </submittedName>
</protein>
<feature type="compositionally biased region" description="Basic and acidic residues" evidence="1">
    <location>
        <begin position="116"/>
        <end position="132"/>
    </location>
</feature>
<evidence type="ECO:0000313" key="3">
    <source>
        <dbReference type="Proteomes" id="UP000316079"/>
    </source>
</evidence>
<organism evidence="2 3">
    <name type="scientific">Danionella cerebrum</name>
    <dbReference type="NCBI Taxonomy" id="2873325"/>
    <lineage>
        <taxon>Eukaryota</taxon>
        <taxon>Metazoa</taxon>
        <taxon>Chordata</taxon>
        <taxon>Craniata</taxon>
        <taxon>Vertebrata</taxon>
        <taxon>Euteleostomi</taxon>
        <taxon>Actinopterygii</taxon>
        <taxon>Neopterygii</taxon>
        <taxon>Teleostei</taxon>
        <taxon>Ostariophysi</taxon>
        <taxon>Cypriniformes</taxon>
        <taxon>Danionidae</taxon>
        <taxon>Danioninae</taxon>
        <taxon>Danionella</taxon>
    </lineage>
</organism>
<name>A0A553RA75_9TELE</name>
<feature type="compositionally biased region" description="Gly residues" evidence="1">
    <location>
        <begin position="24"/>
        <end position="35"/>
    </location>
</feature>
<keyword evidence="3" id="KW-1185">Reference proteome</keyword>
<feature type="region of interest" description="Disordered" evidence="1">
    <location>
        <begin position="24"/>
        <end position="76"/>
    </location>
</feature>
<gene>
    <name evidence="2" type="ORF">DNTS_021181</name>
</gene>
<dbReference type="Proteomes" id="UP000316079">
    <property type="component" value="Unassembled WGS sequence"/>
</dbReference>
<comment type="caution">
    <text evidence="2">The sequence shown here is derived from an EMBL/GenBank/DDBJ whole genome shotgun (WGS) entry which is preliminary data.</text>
</comment>
<evidence type="ECO:0000256" key="1">
    <source>
        <dbReference type="SAM" id="MobiDB-lite"/>
    </source>
</evidence>